<organism evidence="8 9">
    <name type="scientific">Vibrio comitans NBRC 102076</name>
    <dbReference type="NCBI Taxonomy" id="1219078"/>
    <lineage>
        <taxon>Bacteria</taxon>
        <taxon>Pseudomonadati</taxon>
        <taxon>Pseudomonadota</taxon>
        <taxon>Gammaproteobacteria</taxon>
        <taxon>Vibrionales</taxon>
        <taxon>Vibrionaceae</taxon>
        <taxon>Vibrio</taxon>
    </lineage>
</organism>
<dbReference type="PANTHER" id="PTHR43429:SF1">
    <property type="entry name" value="NAD(P)H SULFUR OXIDOREDUCTASE (COA-DEPENDENT)"/>
    <property type="match status" value="1"/>
</dbReference>
<dbReference type="SUPFAM" id="SSF55424">
    <property type="entry name" value="FAD/NAD-linked reductases, dimerisation (C-terminal) domain"/>
    <property type="match status" value="1"/>
</dbReference>
<dbReference type="InterPro" id="IPR004099">
    <property type="entry name" value="Pyr_nucl-diS_OxRdtase_dimer"/>
</dbReference>
<feature type="domain" description="Rhodanese" evidence="7">
    <location>
        <begin position="461"/>
        <end position="547"/>
    </location>
</feature>
<evidence type="ECO:0000256" key="5">
    <source>
        <dbReference type="ARBA" id="ARBA00023002"/>
    </source>
</evidence>
<evidence type="ECO:0000256" key="2">
    <source>
        <dbReference type="ARBA" id="ARBA00009130"/>
    </source>
</evidence>
<dbReference type="SUPFAM" id="SSF52821">
    <property type="entry name" value="Rhodanese/Cell cycle control phosphatase"/>
    <property type="match status" value="1"/>
</dbReference>
<dbReference type="GO" id="GO:0016491">
    <property type="term" value="F:oxidoreductase activity"/>
    <property type="evidence" value="ECO:0007669"/>
    <property type="project" value="UniProtKB-KW"/>
</dbReference>
<keyword evidence="5" id="KW-0560">Oxidoreductase</keyword>
<dbReference type="PRINTS" id="PR00411">
    <property type="entry name" value="PNDRDTASEI"/>
</dbReference>
<sequence>MIKKILIVGGVAGGASAAARCRRLNEHADIIMYERGPVVSFSNCCLPYHISGAMEEDKLILMTPDKFKAWFNIDARINSNVIAVNSDEKYIEVENTITGDVTKEYFDALVLSPGSNPITPRFNGLEDMPHYCLKTVPDVSKIMSFITTNSPRHITVVGGGFIGLEAAENLRERGIEVTLIEGSDQIIPFVDKEMSFIGQSELVSHGVEVILNTRVESFAKGKVILQTGGEIETDAVILAIGVIPATGFLKGSRVDLTEKGYIKVDENYQTSAKSIYAAGDAILVSHQITGEKIPLAMAGPANKQGRLIADHINGRQILNKGYIGSGVVKLFNMNIASTGMSEKTLKNSGIDYDVAYAAPPSIVGIMPGMNLVYSKLIFEKQTGRILGAQFASRGASDKRADVVATAIKANMTVEDLADLELCYAPSFGTGKDVVNKIGYVASNLNDGSVEQVRFTELYSLLAYGEQVIDVREEVEYAAGRLKGTRNIPMSSLRSRLDELDMNRTVYVHCRTGERSYNMTRMLKSHGFDAKNVAGSYEFTRIYEETQQNIDPSRENILIGAALGCASDFGE</sequence>
<dbReference type="Pfam" id="PF02852">
    <property type="entry name" value="Pyr_redox_dim"/>
    <property type="match status" value="1"/>
</dbReference>
<dbReference type="PANTHER" id="PTHR43429">
    <property type="entry name" value="PYRIDINE NUCLEOTIDE-DISULFIDE OXIDOREDUCTASE DOMAIN-CONTAINING"/>
    <property type="match status" value="1"/>
</dbReference>
<comment type="similarity">
    <text evidence="2">Belongs to the class-III pyridine nucleotide-disulfide oxidoreductase family.</text>
</comment>
<evidence type="ECO:0000256" key="4">
    <source>
        <dbReference type="ARBA" id="ARBA00022827"/>
    </source>
</evidence>
<keyword evidence="3" id="KW-0285">Flavoprotein</keyword>
<evidence type="ECO:0000256" key="3">
    <source>
        <dbReference type="ARBA" id="ARBA00022630"/>
    </source>
</evidence>
<dbReference type="InterPro" id="IPR001763">
    <property type="entry name" value="Rhodanese-like_dom"/>
</dbReference>
<keyword evidence="6" id="KW-0676">Redox-active center</keyword>
<dbReference type="OrthoDB" id="9800167at2"/>
<dbReference type="Pfam" id="PF00581">
    <property type="entry name" value="Rhodanese"/>
    <property type="match status" value="1"/>
</dbReference>
<dbReference type="RefSeq" id="WP_141268267.1">
    <property type="nucleotide sequence ID" value="NZ_BJLH01000001.1"/>
</dbReference>
<dbReference type="SUPFAM" id="SSF51905">
    <property type="entry name" value="FAD/NAD(P)-binding domain"/>
    <property type="match status" value="1"/>
</dbReference>
<dbReference type="AlphaFoldDB" id="A0A4Y3II49"/>
<comment type="cofactor">
    <cofactor evidence="1">
        <name>FAD</name>
        <dbReference type="ChEBI" id="CHEBI:57692"/>
    </cofactor>
</comment>
<evidence type="ECO:0000256" key="1">
    <source>
        <dbReference type="ARBA" id="ARBA00001974"/>
    </source>
</evidence>
<proteinExistence type="inferred from homology"/>
<evidence type="ECO:0000313" key="9">
    <source>
        <dbReference type="Proteomes" id="UP000318242"/>
    </source>
</evidence>
<dbReference type="Proteomes" id="UP000318242">
    <property type="component" value="Unassembled WGS sequence"/>
</dbReference>
<evidence type="ECO:0000313" key="8">
    <source>
        <dbReference type="EMBL" id="GEA58845.1"/>
    </source>
</evidence>
<dbReference type="PROSITE" id="PS50206">
    <property type="entry name" value="RHODANESE_3"/>
    <property type="match status" value="1"/>
</dbReference>
<gene>
    <name evidence="8" type="primary">naoX</name>
    <name evidence="8" type="ORF">VCO01S_00380</name>
</gene>
<keyword evidence="9" id="KW-1185">Reference proteome</keyword>
<dbReference type="InterPro" id="IPR036188">
    <property type="entry name" value="FAD/NAD-bd_sf"/>
</dbReference>
<dbReference type="InterPro" id="IPR036873">
    <property type="entry name" value="Rhodanese-like_dom_sf"/>
</dbReference>
<dbReference type="Gene3D" id="3.50.50.60">
    <property type="entry name" value="FAD/NAD(P)-binding domain"/>
    <property type="match status" value="2"/>
</dbReference>
<dbReference type="Pfam" id="PF07992">
    <property type="entry name" value="Pyr_redox_2"/>
    <property type="match status" value="1"/>
</dbReference>
<dbReference type="InterPro" id="IPR050260">
    <property type="entry name" value="FAD-bd_OxRdtase"/>
</dbReference>
<keyword evidence="4" id="KW-0274">FAD</keyword>
<dbReference type="EMBL" id="BJLH01000001">
    <property type="protein sequence ID" value="GEA58845.1"/>
    <property type="molecule type" value="Genomic_DNA"/>
</dbReference>
<evidence type="ECO:0000259" key="7">
    <source>
        <dbReference type="PROSITE" id="PS50206"/>
    </source>
</evidence>
<name>A0A4Y3II49_9VIBR</name>
<reference evidence="8 9" key="1">
    <citation type="submission" date="2019-06" db="EMBL/GenBank/DDBJ databases">
        <title>Whole genome shotgun sequence of Vibrio comitans NBRC 102076.</title>
        <authorList>
            <person name="Hosoyama A."/>
            <person name="Uohara A."/>
            <person name="Ohji S."/>
            <person name="Ichikawa N."/>
        </authorList>
    </citation>
    <scope>NUCLEOTIDE SEQUENCE [LARGE SCALE GENOMIC DNA]</scope>
    <source>
        <strain evidence="8 9">NBRC 102076</strain>
    </source>
</reference>
<dbReference type="SMART" id="SM00450">
    <property type="entry name" value="RHOD"/>
    <property type="match status" value="1"/>
</dbReference>
<dbReference type="InterPro" id="IPR023753">
    <property type="entry name" value="FAD/NAD-binding_dom"/>
</dbReference>
<accession>A0A4Y3II49</accession>
<comment type="caution">
    <text evidence="8">The sequence shown here is derived from an EMBL/GenBank/DDBJ whole genome shotgun (WGS) entry which is preliminary data.</text>
</comment>
<dbReference type="Gene3D" id="3.40.250.10">
    <property type="entry name" value="Rhodanese-like domain"/>
    <property type="match status" value="1"/>
</dbReference>
<evidence type="ECO:0000256" key="6">
    <source>
        <dbReference type="ARBA" id="ARBA00023284"/>
    </source>
</evidence>
<dbReference type="PRINTS" id="PR00368">
    <property type="entry name" value="FADPNR"/>
</dbReference>
<dbReference type="InterPro" id="IPR016156">
    <property type="entry name" value="FAD/NAD-linked_Rdtase_dimer_sf"/>
</dbReference>
<protein>
    <submittedName>
        <fullName evidence="8">NADH oxidase</fullName>
    </submittedName>
</protein>